<feature type="transmembrane region" description="Helical" evidence="7">
    <location>
        <begin position="141"/>
        <end position="164"/>
    </location>
</feature>
<dbReference type="RefSeq" id="WP_249039917.1">
    <property type="nucleotide sequence ID" value="NZ_CAWQMT010000001.1"/>
</dbReference>
<feature type="transmembrane region" description="Helical" evidence="7">
    <location>
        <begin position="6"/>
        <end position="29"/>
    </location>
</feature>
<evidence type="ECO:0000256" key="7">
    <source>
        <dbReference type="SAM" id="Phobius"/>
    </source>
</evidence>
<feature type="transmembrane region" description="Helical" evidence="7">
    <location>
        <begin position="68"/>
        <end position="89"/>
    </location>
</feature>
<dbReference type="EMBL" id="RBLJ01000001">
    <property type="protein sequence ID" value="RKS66962.1"/>
    <property type="molecule type" value="Genomic_DNA"/>
</dbReference>
<sequence length="205" mass="22938">MNSYYDYIIIASMVSMVLIMPGPTNTLLVSSGYSHGFISTLRLILAEAFGYLTAISLWGLFLSSLSHTFIWLLVALKLCASTYIAYLAFKVWHFSLGKGEAKVHFSTVLFATLLNPKAFVFATYVFPLTAFTVWAEYIPSMTAFVCALLPVSLIWVGAGKVLCLGNMGKRRLKPELFYRFASLVLSVFFILNVLYVNERCFISLT</sequence>
<dbReference type="PANTHER" id="PTHR30086:SF20">
    <property type="entry name" value="ARGININE EXPORTER PROTEIN ARGO-RELATED"/>
    <property type="match status" value="1"/>
</dbReference>
<keyword evidence="4" id="KW-0813">Transport</keyword>
<comment type="caution">
    <text evidence="8">The sequence shown here is derived from an EMBL/GenBank/DDBJ whole genome shotgun (WGS) entry which is preliminary data.</text>
</comment>
<evidence type="ECO:0000256" key="4">
    <source>
        <dbReference type="ARBA" id="ARBA00022970"/>
    </source>
</evidence>
<accession>A0ABX9SU03</accession>
<keyword evidence="6 7" id="KW-0472">Membrane</keyword>
<evidence type="ECO:0000256" key="5">
    <source>
        <dbReference type="ARBA" id="ARBA00022989"/>
    </source>
</evidence>
<proteinExistence type="predicted"/>
<comment type="subcellular location">
    <subcellularLocation>
        <location evidence="1">Cell membrane</location>
        <topology evidence="1">Multi-pass membrane protein</topology>
    </subcellularLocation>
</comment>
<keyword evidence="9" id="KW-1185">Reference proteome</keyword>
<keyword evidence="4" id="KW-0029">Amino-acid transport</keyword>
<evidence type="ECO:0000313" key="9">
    <source>
        <dbReference type="Proteomes" id="UP000280955"/>
    </source>
</evidence>
<keyword evidence="3 7" id="KW-0812">Transmembrane</keyword>
<feature type="transmembrane region" description="Helical" evidence="7">
    <location>
        <begin position="109"/>
        <end position="135"/>
    </location>
</feature>
<gene>
    <name evidence="8" type="ORF">BDD30_1313</name>
</gene>
<evidence type="ECO:0000256" key="2">
    <source>
        <dbReference type="ARBA" id="ARBA00022475"/>
    </source>
</evidence>
<keyword evidence="2" id="KW-1003">Cell membrane</keyword>
<dbReference type="Pfam" id="PF01810">
    <property type="entry name" value="LysE"/>
    <property type="match status" value="1"/>
</dbReference>
<name>A0ABX9SU03_9GAMM</name>
<evidence type="ECO:0000256" key="3">
    <source>
        <dbReference type="ARBA" id="ARBA00022692"/>
    </source>
</evidence>
<dbReference type="Proteomes" id="UP000280955">
    <property type="component" value="Unassembled WGS sequence"/>
</dbReference>
<dbReference type="InterPro" id="IPR001123">
    <property type="entry name" value="LeuE-type"/>
</dbReference>
<evidence type="ECO:0000256" key="6">
    <source>
        <dbReference type="ARBA" id="ARBA00023136"/>
    </source>
</evidence>
<keyword evidence="5 7" id="KW-1133">Transmembrane helix</keyword>
<feature type="transmembrane region" description="Helical" evidence="7">
    <location>
        <begin position="41"/>
        <end position="62"/>
    </location>
</feature>
<organism evidence="8 9">
    <name type="scientific">Photorhabdus asymbiotica</name>
    <dbReference type="NCBI Taxonomy" id="291112"/>
    <lineage>
        <taxon>Bacteria</taxon>
        <taxon>Pseudomonadati</taxon>
        <taxon>Pseudomonadota</taxon>
        <taxon>Gammaproteobacteria</taxon>
        <taxon>Enterobacterales</taxon>
        <taxon>Morganellaceae</taxon>
        <taxon>Photorhabdus</taxon>
    </lineage>
</organism>
<protein>
    <submittedName>
        <fullName evidence="8">Threonine/homoserine/homoserine lactone efflux protein</fullName>
    </submittedName>
</protein>
<evidence type="ECO:0000313" key="8">
    <source>
        <dbReference type="EMBL" id="RKS66962.1"/>
    </source>
</evidence>
<feature type="transmembrane region" description="Helical" evidence="7">
    <location>
        <begin position="176"/>
        <end position="196"/>
    </location>
</feature>
<evidence type="ECO:0000256" key="1">
    <source>
        <dbReference type="ARBA" id="ARBA00004651"/>
    </source>
</evidence>
<reference evidence="8 9" key="1">
    <citation type="submission" date="2018-10" db="EMBL/GenBank/DDBJ databases">
        <title>Genomic Encyclopedia of Archaeal and Bacterial Type Strains, Phase II (KMG-II): from individual species to whole genera.</title>
        <authorList>
            <person name="Goeker M."/>
        </authorList>
    </citation>
    <scope>NUCLEOTIDE SEQUENCE [LARGE SCALE GENOMIC DNA]</scope>
    <source>
        <strain evidence="8 9">DSM 15149</strain>
    </source>
</reference>
<dbReference type="PANTHER" id="PTHR30086">
    <property type="entry name" value="ARGININE EXPORTER PROTEIN ARGO"/>
    <property type="match status" value="1"/>
</dbReference>